<name>A0ABD3HD25_9MARC</name>
<dbReference type="AlphaFoldDB" id="A0ABD3HD25"/>
<organism evidence="1 2">
    <name type="scientific">Riccia sorocarpa</name>
    <dbReference type="NCBI Taxonomy" id="122646"/>
    <lineage>
        <taxon>Eukaryota</taxon>
        <taxon>Viridiplantae</taxon>
        <taxon>Streptophyta</taxon>
        <taxon>Embryophyta</taxon>
        <taxon>Marchantiophyta</taxon>
        <taxon>Marchantiopsida</taxon>
        <taxon>Marchantiidae</taxon>
        <taxon>Marchantiales</taxon>
        <taxon>Ricciaceae</taxon>
        <taxon>Riccia</taxon>
    </lineage>
</organism>
<evidence type="ECO:0000313" key="1">
    <source>
        <dbReference type="EMBL" id="KAL3689430.1"/>
    </source>
</evidence>
<sequence>MVDLWCQGLLPDGRGELDPEKPKRHAPASVSKSHFRAFKTLPSDEAVLKVLKAVIDKKVLYKKDPECTVDILSMEEYAKALKDDASTVQKIISFYSSEYQIVVTENELENEFGLNFKERARLSALLQPVAKGAKKRKLDPSIVKAEDARHDLDTSFVFVQFSREISFEINTSVVQKIVNNVFLMTARKRMVFAFVCAPGADMVQILMAFNDYDDIDVTFEIGTYQPMDDSIDGFWKTSSDDILILVKVCEKSSVVEWKDIVPKNRQPVRLNFLRSEQQDVEFSLPLKKEPTNVKETKQQRKYMEDRNRELRLFSGAPKYHYCHGH</sequence>
<keyword evidence="2" id="KW-1185">Reference proteome</keyword>
<evidence type="ECO:0000313" key="2">
    <source>
        <dbReference type="Proteomes" id="UP001633002"/>
    </source>
</evidence>
<dbReference type="EMBL" id="JBJQOH010000004">
    <property type="protein sequence ID" value="KAL3689430.1"/>
    <property type="molecule type" value="Genomic_DNA"/>
</dbReference>
<protein>
    <submittedName>
        <fullName evidence="1">Uncharacterized protein</fullName>
    </submittedName>
</protein>
<proteinExistence type="predicted"/>
<gene>
    <name evidence="1" type="ORF">R1sor_015739</name>
</gene>
<accession>A0ABD3HD25</accession>
<reference evidence="1 2" key="1">
    <citation type="submission" date="2024-09" db="EMBL/GenBank/DDBJ databases">
        <title>Chromosome-scale assembly of Riccia sorocarpa.</title>
        <authorList>
            <person name="Paukszto L."/>
        </authorList>
    </citation>
    <scope>NUCLEOTIDE SEQUENCE [LARGE SCALE GENOMIC DNA]</scope>
    <source>
        <strain evidence="1">LP-2024</strain>
        <tissue evidence="1">Aerial parts of the thallus</tissue>
    </source>
</reference>
<comment type="caution">
    <text evidence="1">The sequence shown here is derived from an EMBL/GenBank/DDBJ whole genome shotgun (WGS) entry which is preliminary data.</text>
</comment>
<dbReference type="Proteomes" id="UP001633002">
    <property type="component" value="Unassembled WGS sequence"/>
</dbReference>